<sequence>MLACLFIFNTNIYIGIFKMDTQQQKIGTLVVYNLTGLSQSDRNRFCRKFLGWSDKSQYSKYTYKRKGFIDEIPHVNVERAIFIFRKEDAEKVLSFFQEHNIKIFTRDVILEKSDVELLKE</sequence>
<dbReference type="EMBL" id="PFIH01000011">
    <property type="protein sequence ID" value="PIX28265.1"/>
    <property type="molecule type" value="Genomic_DNA"/>
</dbReference>
<reference evidence="2" key="1">
    <citation type="submission" date="2017-09" db="EMBL/GenBank/DDBJ databases">
        <title>Depth-based differentiation of microbial function through sediment-hosted aquifers and enrichment of novel symbionts in the deep terrestrial subsurface.</title>
        <authorList>
            <person name="Probst A.J."/>
            <person name="Ladd B."/>
            <person name="Jarett J.K."/>
            <person name="Geller-Mcgrath D.E."/>
            <person name="Sieber C.M.K."/>
            <person name="Emerson J.B."/>
            <person name="Anantharaman K."/>
            <person name="Thomas B.C."/>
            <person name="Malmstrom R."/>
            <person name="Stieglmeier M."/>
            <person name="Klingl A."/>
            <person name="Woyke T."/>
            <person name="Ryan C.M."/>
            <person name="Banfield J.F."/>
        </authorList>
    </citation>
    <scope>NUCLEOTIDE SEQUENCE [LARGE SCALE GENOMIC DNA]</scope>
</reference>
<name>A0A2H9N2Y6_HUBC1</name>
<protein>
    <submittedName>
        <fullName evidence="1">Uncharacterized protein</fullName>
    </submittedName>
</protein>
<evidence type="ECO:0000313" key="2">
    <source>
        <dbReference type="Proteomes" id="UP000231449"/>
    </source>
</evidence>
<dbReference type="AlphaFoldDB" id="A0A2H9N2Y6"/>
<proteinExistence type="predicted"/>
<organism evidence="1 2">
    <name type="scientific">Huberarchaeum crystalense</name>
    <dbReference type="NCBI Taxonomy" id="2014257"/>
    <lineage>
        <taxon>Archaea</taxon>
        <taxon>Candidatus Huberarchaeota</taxon>
        <taxon>Candidatus Huberarchaeia</taxon>
        <taxon>Candidatus Huberarchaeales</taxon>
        <taxon>Candidatus Huberarchaeaceae</taxon>
        <taxon>Candidatus Huberarchaeum</taxon>
    </lineage>
</organism>
<accession>A0A2H9N2Y6</accession>
<gene>
    <name evidence="1" type="ORF">COZ66_00355</name>
</gene>
<comment type="caution">
    <text evidence="1">The sequence shown here is derived from an EMBL/GenBank/DDBJ whole genome shotgun (WGS) entry which is preliminary data.</text>
</comment>
<dbReference type="Proteomes" id="UP000231449">
    <property type="component" value="Unassembled WGS sequence"/>
</dbReference>
<evidence type="ECO:0000313" key="1">
    <source>
        <dbReference type="EMBL" id="PIX28265.1"/>
    </source>
</evidence>